<dbReference type="Pfam" id="PF13563">
    <property type="entry name" value="2_5_RNA_ligase2"/>
    <property type="match status" value="1"/>
</dbReference>
<keyword evidence="2" id="KW-1185">Reference proteome</keyword>
<accession>A0A1V2I790</accession>
<comment type="caution">
    <text evidence="1">The sequence shown here is derived from an EMBL/GenBank/DDBJ whole genome shotgun (WGS) entry which is preliminary data.</text>
</comment>
<dbReference type="InterPro" id="IPR009097">
    <property type="entry name" value="Cyclic_Pdiesterase"/>
</dbReference>
<dbReference type="EMBL" id="MOMC01000048">
    <property type="protein sequence ID" value="ONH27028.1"/>
    <property type="molecule type" value="Genomic_DNA"/>
</dbReference>
<dbReference type="Gene3D" id="3.90.1140.10">
    <property type="entry name" value="Cyclic phosphodiesterase"/>
    <property type="match status" value="1"/>
</dbReference>
<dbReference type="STRING" id="1834516.BL253_23400"/>
<evidence type="ECO:0008006" key="3">
    <source>
        <dbReference type="Google" id="ProtNLM"/>
    </source>
</evidence>
<dbReference type="AlphaFoldDB" id="A0A1V2I790"/>
<sequence>MASSVGRVTGARTGRDIPQRARFGALRAAESWRLRRGPAIPWRADEGPRAFLTTVVRVPETMGDRLREAARPAAEAGGHHLYPAASLHVTLINLDRHADVRMARLEQALADCVAAAPPVVFDLCGLAVARSTLYVQAYARPGRAVPSLRASILRRLDPAGRESPPMGAGLAFSNVVRFRSTDIAAAREVARARRADRFGSFSLEAVELVRTDKVMSAAGTEILAVFPARRRPR</sequence>
<reference evidence="2" key="1">
    <citation type="submission" date="2016-10" db="EMBL/GenBank/DDBJ databases">
        <title>Frankia sp. NRRL B-16386 Genome sequencing.</title>
        <authorList>
            <person name="Ghodhbane-Gtari F."/>
            <person name="Swanson E."/>
            <person name="Gueddou A."/>
            <person name="Hezbri K."/>
            <person name="Ktari K."/>
            <person name="Nouioui I."/>
            <person name="Morris K."/>
            <person name="Simpson S."/>
            <person name="Abebe-Akele F."/>
            <person name="Thomas K."/>
            <person name="Gtari M."/>
            <person name="Tisa L.S."/>
        </authorList>
    </citation>
    <scope>NUCLEOTIDE SEQUENCE [LARGE SCALE GENOMIC DNA]</scope>
    <source>
        <strain evidence="2">NRRL B-16386</strain>
    </source>
</reference>
<dbReference type="Proteomes" id="UP000188929">
    <property type="component" value="Unassembled WGS sequence"/>
</dbReference>
<proteinExistence type="predicted"/>
<name>A0A1V2I790_9ACTN</name>
<organism evidence="1 2">
    <name type="scientific">Pseudofrankia asymbiotica</name>
    <dbReference type="NCBI Taxonomy" id="1834516"/>
    <lineage>
        <taxon>Bacteria</taxon>
        <taxon>Bacillati</taxon>
        <taxon>Actinomycetota</taxon>
        <taxon>Actinomycetes</taxon>
        <taxon>Frankiales</taxon>
        <taxon>Frankiaceae</taxon>
        <taxon>Pseudofrankia</taxon>
    </lineage>
</organism>
<protein>
    <recommendedName>
        <fullName evidence="3">2'-5' RNA ligase</fullName>
    </recommendedName>
</protein>
<gene>
    <name evidence="1" type="ORF">BL253_23400</name>
</gene>
<evidence type="ECO:0000313" key="1">
    <source>
        <dbReference type="EMBL" id="ONH27028.1"/>
    </source>
</evidence>
<dbReference type="SUPFAM" id="SSF55144">
    <property type="entry name" value="LigT-like"/>
    <property type="match status" value="1"/>
</dbReference>
<evidence type="ECO:0000313" key="2">
    <source>
        <dbReference type="Proteomes" id="UP000188929"/>
    </source>
</evidence>